<evidence type="ECO:0000256" key="1">
    <source>
        <dbReference type="SAM" id="Phobius"/>
    </source>
</evidence>
<feature type="transmembrane region" description="Helical" evidence="1">
    <location>
        <begin position="12"/>
        <end position="32"/>
    </location>
</feature>
<keyword evidence="1" id="KW-1133">Transmembrane helix</keyword>
<keyword evidence="1" id="KW-0812">Transmembrane</keyword>
<dbReference type="EMBL" id="CAFBQE010000012">
    <property type="protein sequence ID" value="CAB5046001.1"/>
    <property type="molecule type" value="Genomic_DNA"/>
</dbReference>
<evidence type="ECO:0000313" key="3">
    <source>
        <dbReference type="EMBL" id="CAB5046001.1"/>
    </source>
</evidence>
<keyword evidence="1" id="KW-0472">Membrane</keyword>
<accession>A0A6J7XSN3</accession>
<dbReference type="EMBL" id="CAFBSF010000059">
    <property type="protein sequence ID" value="CAB5240782.1"/>
    <property type="molecule type" value="Genomic_DNA"/>
</dbReference>
<dbReference type="AlphaFoldDB" id="A0A6J7XSN3"/>
<protein>
    <submittedName>
        <fullName evidence="4">Unannotated protein</fullName>
    </submittedName>
</protein>
<evidence type="ECO:0000313" key="2">
    <source>
        <dbReference type="EMBL" id="CAB4841837.1"/>
    </source>
</evidence>
<dbReference type="EMBL" id="CAFAZY010000044">
    <property type="protein sequence ID" value="CAB4841837.1"/>
    <property type="molecule type" value="Genomic_DNA"/>
</dbReference>
<gene>
    <name evidence="2" type="ORF">UFOPK3255_00466</name>
    <name evidence="4" type="ORF">UFOPK3520_00822</name>
    <name evidence="3" type="ORF">UFOPK4284_00337</name>
</gene>
<reference evidence="4" key="1">
    <citation type="submission" date="2020-05" db="EMBL/GenBank/DDBJ databases">
        <authorList>
            <person name="Chiriac C."/>
            <person name="Salcher M."/>
            <person name="Ghai R."/>
            <person name="Kavagutti S V."/>
        </authorList>
    </citation>
    <scope>NUCLEOTIDE SEQUENCE</scope>
</reference>
<evidence type="ECO:0000313" key="4">
    <source>
        <dbReference type="EMBL" id="CAB5240782.1"/>
    </source>
</evidence>
<proteinExistence type="predicted"/>
<name>A0A6J7XSN3_9ZZZZ</name>
<feature type="transmembrane region" description="Helical" evidence="1">
    <location>
        <begin position="149"/>
        <end position="182"/>
    </location>
</feature>
<organism evidence="4">
    <name type="scientific">freshwater metagenome</name>
    <dbReference type="NCBI Taxonomy" id="449393"/>
    <lineage>
        <taxon>unclassified sequences</taxon>
        <taxon>metagenomes</taxon>
        <taxon>ecological metagenomes</taxon>
    </lineage>
</organism>
<sequence length="193" mass="20088">MKRIAFDKIVTFMGFGLGVFLLIAAGLLNWGATFASGTVASQLEAQQITMPDSNGDPKADAATVAFFKENGKSIMSTGKQAQMYADHYIGFHLSAMPTYAAASGNSRAAGAALVADPTNLELQAAAAKASGTLETVFRGESLRGMLLNAYAFGTLGMIAAIAAKVTLVGAIVMFLFVSAGFLHIRRTPKAATI</sequence>